<sequence length="53" mass="5842">MLKWQRMSAFTPSQRLASAAARQVRNANGLGSDISGIAMRTARWRQPCSGIVH</sequence>
<dbReference type="HOGENOM" id="CLU_3067637_0_0_6"/>
<name>G7TLL0_XANOB</name>
<evidence type="ECO:0000313" key="1">
    <source>
        <dbReference type="EMBL" id="AEQ94637.1"/>
    </source>
</evidence>
<proteinExistence type="predicted"/>
<dbReference type="KEGG" id="xor:XOC_0400"/>
<accession>G7TLL0</accession>
<organism evidence="1 2">
    <name type="scientific">Xanthomonas oryzae pv. oryzicola (strain BLS256)</name>
    <dbReference type="NCBI Taxonomy" id="383407"/>
    <lineage>
        <taxon>Bacteria</taxon>
        <taxon>Pseudomonadati</taxon>
        <taxon>Pseudomonadota</taxon>
        <taxon>Gammaproteobacteria</taxon>
        <taxon>Lysobacterales</taxon>
        <taxon>Lysobacteraceae</taxon>
        <taxon>Xanthomonas</taxon>
    </lineage>
</organism>
<evidence type="ECO:0000313" key="2">
    <source>
        <dbReference type="Proteomes" id="UP000008851"/>
    </source>
</evidence>
<reference evidence="1 2" key="1">
    <citation type="journal article" date="2011" name="J. Bacteriol.">
        <title>Two new complete genome sequences offer insight into host and tissue specificity of plant pathogenic Xanthomonas spp.</title>
        <authorList>
            <person name="Bogdanove A.J."/>
            <person name="Koebnik R."/>
            <person name="Lu H."/>
            <person name="Furutani A."/>
            <person name="Angiuoli S.V."/>
            <person name="Patil P.B."/>
            <person name="Van Sluys M.A."/>
            <person name="Ryan R.P."/>
            <person name="Meyer D.F."/>
            <person name="Han S.W."/>
            <person name="Aparna G."/>
            <person name="Rajaram M."/>
            <person name="Delcher A.L."/>
            <person name="Phillippy A.M."/>
            <person name="Puiu D."/>
            <person name="Schatz M.C."/>
            <person name="Shumway M."/>
            <person name="Sommer D.D."/>
            <person name="Trapnell C."/>
            <person name="Benahmed F."/>
            <person name="Dimitrov G."/>
            <person name="Madupu R."/>
            <person name="Radune D."/>
            <person name="Sullivan S."/>
            <person name="Jha G."/>
            <person name="Ishihara H."/>
            <person name="Lee S.W."/>
            <person name="Pandey A."/>
            <person name="Sharma V."/>
            <person name="Sriariyanun M."/>
            <person name="Szurek B."/>
            <person name="Vera-Cruz C.M."/>
            <person name="Dorman K.S."/>
            <person name="Ronald P.C."/>
            <person name="Verdier V."/>
            <person name="Dow J.M."/>
            <person name="Sonti R.V."/>
            <person name="Tsuge S."/>
            <person name="Brendel V.P."/>
            <person name="Rabinowicz P.D."/>
            <person name="Leach J.E."/>
            <person name="White F.F."/>
            <person name="Salzberg S.L."/>
        </authorList>
    </citation>
    <scope>NUCLEOTIDE SEQUENCE [LARGE SCALE GENOMIC DNA]</scope>
    <source>
        <strain evidence="1 2">BLS256</strain>
    </source>
</reference>
<dbReference type="AlphaFoldDB" id="G7TLL0"/>
<protein>
    <submittedName>
        <fullName evidence="1">Uncharacterized protein</fullName>
    </submittedName>
</protein>
<dbReference type="EMBL" id="CP003057">
    <property type="protein sequence ID" value="AEQ94637.1"/>
    <property type="molecule type" value="Genomic_DNA"/>
</dbReference>
<gene>
    <name evidence="1" type="ORF">XOC_0400</name>
</gene>
<dbReference type="Proteomes" id="UP000008851">
    <property type="component" value="Chromosome"/>
</dbReference>